<dbReference type="EMBL" id="FOWW01000005">
    <property type="protein sequence ID" value="SFQ17288.1"/>
    <property type="molecule type" value="Genomic_DNA"/>
</dbReference>
<keyword evidence="3" id="KW-1185">Reference proteome</keyword>
<name>A0A1I5WC80_9PSEU</name>
<feature type="transmembrane region" description="Helical" evidence="1">
    <location>
        <begin position="20"/>
        <end position="39"/>
    </location>
</feature>
<evidence type="ECO:0000313" key="2">
    <source>
        <dbReference type="EMBL" id="SFQ17288.1"/>
    </source>
</evidence>
<dbReference type="OrthoDB" id="5189203at2"/>
<organism evidence="2 3">
    <name type="scientific">Amycolatopsis arida</name>
    <dbReference type="NCBI Taxonomy" id="587909"/>
    <lineage>
        <taxon>Bacteria</taxon>
        <taxon>Bacillati</taxon>
        <taxon>Actinomycetota</taxon>
        <taxon>Actinomycetes</taxon>
        <taxon>Pseudonocardiales</taxon>
        <taxon>Pseudonocardiaceae</taxon>
        <taxon>Amycolatopsis</taxon>
    </lineage>
</organism>
<proteinExistence type="predicted"/>
<keyword evidence="1" id="KW-0812">Transmembrane</keyword>
<feature type="transmembrane region" description="Helical" evidence="1">
    <location>
        <begin position="128"/>
        <end position="148"/>
    </location>
</feature>
<accession>A0A1I5WC80</accession>
<sequence length="158" mass="16826">MARVRRRSAAAGRTPLDWRVSAVAAVAGMLAVVVTWWMGPGLFGSPVERAEEVVPATVTKPASCSEPHPEEMVHFEHGGEERNGTLSGCGHRQDEQVRIAVPVDAGEGIVEVRLAATTPGFNDPRRPVGLALLAVSCLAGAVYAYLVVRGPRRRPALI</sequence>
<reference evidence="3" key="1">
    <citation type="submission" date="2016-10" db="EMBL/GenBank/DDBJ databases">
        <authorList>
            <person name="Varghese N."/>
            <person name="Submissions S."/>
        </authorList>
    </citation>
    <scope>NUCLEOTIDE SEQUENCE [LARGE SCALE GENOMIC DNA]</scope>
    <source>
        <strain evidence="3">CGMCC 4.5579</strain>
    </source>
</reference>
<protein>
    <submittedName>
        <fullName evidence="2">Uncharacterized protein</fullName>
    </submittedName>
</protein>
<dbReference type="Proteomes" id="UP000198727">
    <property type="component" value="Unassembled WGS sequence"/>
</dbReference>
<evidence type="ECO:0000313" key="3">
    <source>
        <dbReference type="Proteomes" id="UP000198727"/>
    </source>
</evidence>
<keyword evidence="1" id="KW-1133">Transmembrane helix</keyword>
<dbReference type="AlphaFoldDB" id="A0A1I5WC80"/>
<gene>
    <name evidence="2" type="ORF">SAMN05421810_10536</name>
</gene>
<keyword evidence="1" id="KW-0472">Membrane</keyword>
<evidence type="ECO:0000256" key="1">
    <source>
        <dbReference type="SAM" id="Phobius"/>
    </source>
</evidence>